<dbReference type="CDD" id="cd00610">
    <property type="entry name" value="OAT_like"/>
    <property type="match status" value="1"/>
</dbReference>
<evidence type="ECO:0000313" key="7">
    <source>
        <dbReference type="EMBL" id="QIB64622.1"/>
    </source>
</evidence>
<accession>A0A6C0TXR5</accession>
<dbReference type="SUPFAM" id="SSF53383">
    <property type="entry name" value="PLP-dependent transferases"/>
    <property type="match status" value="1"/>
</dbReference>
<dbReference type="GO" id="GO:0030170">
    <property type="term" value="F:pyridoxal phosphate binding"/>
    <property type="evidence" value="ECO:0007669"/>
    <property type="project" value="InterPro"/>
</dbReference>
<dbReference type="AlphaFoldDB" id="A0A6C0TXR5"/>
<proteinExistence type="inferred from homology"/>
<dbReference type="Pfam" id="PF00202">
    <property type="entry name" value="Aminotran_3"/>
    <property type="match status" value="1"/>
</dbReference>
<dbReference type="GO" id="GO:0008483">
    <property type="term" value="F:transaminase activity"/>
    <property type="evidence" value="ECO:0007669"/>
    <property type="project" value="UniProtKB-KW"/>
</dbReference>
<evidence type="ECO:0000256" key="2">
    <source>
        <dbReference type="ARBA" id="ARBA00008954"/>
    </source>
</evidence>
<evidence type="ECO:0000256" key="5">
    <source>
        <dbReference type="ARBA" id="ARBA00022898"/>
    </source>
</evidence>
<dbReference type="NCBIfam" id="NF005682">
    <property type="entry name" value="PRK07480.1"/>
    <property type="match status" value="1"/>
</dbReference>
<evidence type="ECO:0000256" key="6">
    <source>
        <dbReference type="RuleBase" id="RU003560"/>
    </source>
</evidence>
<organism evidence="7 8">
    <name type="scientific">Kineobactrum salinum</name>
    <dbReference type="NCBI Taxonomy" id="2708301"/>
    <lineage>
        <taxon>Bacteria</taxon>
        <taxon>Pseudomonadati</taxon>
        <taxon>Pseudomonadota</taxon>
        <taxon>Gammaproteobacteria</taxon>
        <taxon>Cellvibrionales</taxon>
        <taxon>Halieaceae</taxon>
        <taxon>Kineobactrum</taxon>
    </lineage>
</organism>
<keyword evidence="5 6" id="KW-0663">Pyridoxal phosphate</keyword>
<dbReference type="InterPro" id="IPR015422">
    <property type="entry name" value="PyrdxlP-dep_Trfase_small"/>
</dbReference>
<comment type="similarity">
    <text evidence="2 6">Belongs to the class-III pyridoxal-phosphate-dependent aminotransferase family.</text>
</comment>
<keyword evidence="8" id="KW-1185">Reference proteome</keyword>
<dbReference type="Proteomes" id="UP000477680">
    <property type="component" value="Chromosome"/>
</dbReference>
<evidence type="ECO:0000256" key="1">
    <source>
        <dbReference type="ARBA" id="ARBA00001933"/>
    </source>
</evidence>
<dbReference type="PIRSF" id="PIRSF000521">
    <property type="entry name" value="Transaminase_4ab_Lys_Orn"/>
    <property type="match status" value="1"/>
</dbReference>
<evidence type="ECO:0000313" key="8">
    <source>
        <dbReference type="Proteomes" id="UP000477680"/>
    </source>
</evidence>
<dbReference type="KEGG" id="kim:G3T16_03620"/>
<dbReference type="InterPro" id="IPR015421">
    <property type="entry name" value="PyrdxlP-dep_Trfase_major"/>
</dbReference>
<evidence type="ECO:0000256" key="3">
    <source>
        <dbReference type="ARBA" id="ARBA00022576"/>
    </source>
</evidence>
<dbReference type="PROSITE" id="PS00600">
    <property type="entry name" value="AA_TRANSFER_CLASS_3"/>
    <property type="match status" value="1"/>
</dbReference>
<dbReference type="RefSeq" id="WP_163493872.1">
    <property type="nucleotide sequence ID" value="NZ_CP048711.1"/>
</dbReference>
<dbReference type="InterPro" id="IPR005814">
    <property type="entry name" value="Aminotrans_3"/>
</dbReference>
<protein>
    <submittedName>
        <fullName evidence="7">Aminotransferase class III-fold pyridoxal phosphate-dependent enzyme</fullName>
    </submittedName>
</protein>
<dbReference type="FunFam" id="3.40.640.10:FF:000014">
    <property type="entry name" value="Adenosylmethionine-8-amino-7-oxononanoate aminotransferase, probable"/>
    <property type="match status" value="1"/>
</dbReference>
<dbReference type="Gene3D" id="3.90.1150.10">
    <property type="entry name" value="Aspartate Aminotransferase, domain 1"/>
    <property type="match status" value="1"/>
</dbReference>
<sequence length="454" mass="50154">MKLSRSALAADQTHHIHPFSYPAAVREGRFRRIVERAEGVYQIDSEGRRSIDAVSGLGCVNIGYGREEMADTIAEAVRTLSFHPVFWECTNPYSAALVEKLDQLTPANMQHFFFANSGSEANDTAIKLVRWYWKLQGKPQKQHVISRDMAYHGMNLLSASLTGLQPCHPQFSLPIAGVSHIMAPWSWVNGADLDDEDFGLRAAQALEDEILRVGPERVGAFIGEPMQATGACVTPPASYWPEIRRICDRYDVLLIADEVVTGFGRTGQWFGQQYFGFEADITVLAKGISSAYFPVSAVVLNTRVGETLSTNPEELYHGYTCSCHPVGAATALKNIQILQDEGLVERVRDHLAPRFWQRLEALREHPLVGEIRGAGLGAGLQLTADKASRSFFPEGSGIDALVARYTWDKGVIVRDLGADTVGLMPPFITSDDELDQIFSALRHGLDRALLSLEH</sequence>
<dbReference type="InterPro" id="IPR015424">
    <property type="entry name" value="PyrdxlP-dep_Trfase"/>
</dbReference>
<dbReference type="Gene3D" id="3.40.640.10">
    <property type="entry name" value="Type I PLP-dependent aspartate aminotransferase-like (Major domain)"/>
    <property type="match status" value="1"/>
</dbReference>
<comment type="cofactor">
    <cofactor evidence="1">
        <name>pyridoxal 5'-phosphate</name>
        <dbReference type="ChEBI" id="CHEBI:597326"/>
    </cofactor>
</comment>
<name>A0A6C0TXR5_9GAMM</name>
<dbReference type="PANTHER" id="PTHR43094">
    <property type="entry name" value="AMINOTRANSFERASE"/>
    <property type="match status" value="1"/>
</dbReference>
<keyword evidence="4 7" id="KW-0808">Transferase</keyword>
<keyword evidence="3 7" id="KW-0032">Aminotransferase</keyword>
<dbReference type="PANTHER" id="PTHR43094:SF1">
    <property type="entry name" value="AMINOTRANSFERASE CLASS-III"/>
    <property type="match status" value="1"/>
</dbReference>
<gene>
    <name evidence="7" type="ORF">G3T16_03620</name>
</gene>
<reference evidence="7 8" key="1">
    <citation type="submission" date="2020-02" db="EMBL/GenBank/DDBJ databases">
        <title>Genome sequencing for Kineobactrum sp. M2.</title>
        <authorList>
            <person name="Park S.-J."/>
        </authorList>
    </citation>
    <scope>NUCLEOTIDE SEQUENCE [LARGE SCALE GENOMIC DNA]</scope>
    <source>
        <strain evidence="7 8">M2</strain>
    </source>
</reference>
<evidence type="ECO:0000256" key="4">
    <source>
        <dbReference type="ARBA" id="ARBA00022679"/>
    </source>
</evidence>
<dbReference type="EMBL" id="CP048711">
    <property type="protein sequence ID" value="QIB64622.1"/>
    <property type="molecule type" value="Genomic_DNA"/>
</dbReference>
<dbReference type="InterPro" id="IPR049704">
    <property type="entry name" value="Aminotrans_3_PPA_site"/>
</dbReference>